<organism evidence="2 3">
    <name type="scientific">Rhizobium rhizogenes NBRC 13257</name>
    <dbReference type="NCBI Taxonomy" id="1220581"/>
    <lineage>
        <taxon>Bacteria</taxon>
        <taxon>Pseudomonadati</taxon>
        <taxon>Pseudomonadota</taxon>
        <taxon>Alphaproteobacteria</taxon>
        <taxon>Hyphomicrobiales</taxon>
        <taxon>Rhizobiaceae</taxon>
        <taxon>Rhizobium/Agrobacterium group</taxon>
        <taxon>Rhizobium</taxon>
    </lineage>
</organism>
<comment type="caution">
    <text evidence="2">The sequence shown here is derived from an EMBL/GenBank/DDBJ whole genome shotgun (WGS) entry which is preliminary data.</text>
</comment>
<dbReference type="InterPro" id="IPR053802">
    <property type="entry name" value="DUF6950"/>
</dbReference>
<evidence type="ECO:0000313" key="2">
    <source>
        <dbReference type="EMBL" id="GAJ91045.1"/>
    </source>
</evidence>
<reference evidence="2 3" key="1">
    <citation type="submission" date="2014-05" db="EMBL/GenBank/DDBJ databases">
        <title>Whole genome shotgun sequence of Rhizobium rhizogenes NBRC 13257.</title>
        <authorList>
            <person name="Katano-Makiyama Y."/>
            <person name="Hosoyama A."/>
            <person name="Hashimoto M."/>
            <person name="Hosoyama Y."/>
            <person name="Noguchi M."/>
            <person name="Tsuchikane K."/>
            <person name="Kimura A."/>
            <person name="Ohji S."/>
            <person name="Ichikawa N."/>
            <person name="Yamazoe A."/>
            <person name="Fujita N."/>
        </authorList>
    </citation>
    <scope>NUCLEOTIDE SEQUENCE [LARGE SCALE GENOMIC DNA]</scope>
    <source>
        <strain evidence="2 3">NBRC 13257</strain>
    </source>
</reference>
<name>A0AA87U2P7_RHIRH</name>
<dbReference type="EMBL" id="BAYX01000001">
    <property type="protein sequence ID" value="GAJ91045.1"/>
    <property type="molecule type" value="Genomic_DNA"/>
</dbReference>
<gene>
    <name evidence="2" type="ORF">RRH01S_01_05160</name>
</gene>
<evidence type="ECO:0000259" key="1">
    <source>
        <dbReference type="Pfam" id="PF22262"/>
    </source>
</evidence>
<accession>A0AA87U2P7</accession>
<protein>
    <recommendedName>
        <fullName evidence="1">DUF6950 domain-containing protein</fullName>
    </recommendedName>
</protein>
<feature type="domain" description="DUF6950" evidence="1">
    <location>
        <begin position="1"/>
        <end position="108"/>
    </location>
</feature>
<dbReference type="Proteomes" id="UP000026941">
    <property type="component" value="Unassembled WGS sequence"/>
</dbReference>
<dbReference type="Pfam" id="PF22262">
    <property type="entry name" value="DUF6950"/>
    <property type="match status" value="1"/>
</dbReference>
<evidence type="ECO:0000313" key="3">
    <source>
        <dbReference type="Proteomes" id="UP000026941"/>
    </source>
</evidence>
<sequence>MFCATWVAEVTGIDPVAEYRGTYRTEEEAAAIISAAGGIVALVDRMAARASMKRTDDPQDGDIGVVVAPAGVAGEMKEIGAIRFGPIWLALGPAGVVGKKAEFVAAWRLMV</sequence>
<dbReference type="AlphaFoldDB" id="A0AA87U2P7"/>
<proteinExistence type="predicted"/>